<evidence type="ECO:0000256" key="1">
    <source>
        <dbReference type="SAM" id="MobiDB-lite"/>
    </source>
</evidence>
<comment type="caution">
    <text evidence="2">The sequence shown here is derived from an EMBL/GenBank/DDBJ whole genome shotgun (WGS) entry which is preliminary data.</text>
</comment>
<evidence type="ECO:0000313" key="3">
    <source>
        <dbReference type="Proteomes" id="UP000800039"/>
    </source>
</evidence>
<evidence type="ECO:0000313" key="2">
    <source>
        <dbReference type="EMBL" id="KAF1843081.1"/>
    </source>
</evidence>
<proteinExistence type="predicted"/>
<dbReference type="Proteomes" id="UP000800039">
    <property type="component" value="Unassembled WGS sequence"/>
</dbReference>
<dbReference type="EMBL" id="ML976617">
    <property type="protein sequence ID" value="KAF1843081.1"/>
    <property type="molecule type" value="Genomic_DNA"/>
</dbReference>
<protein>
    <submittedName>
        <fullName evidence="2">Uncharacterized protein</fullName>
    </submittedName>
</protein>
<dbReference type="AlphaFoldDB" id="A0A9P4L5L5"/>
<dbReference type="GeneID" id="63843983"/>
<organism evidence="2 3">
    <name type="scientific">Cucurbitaria berberidis CBS 394.84</name>
    <dbReference type="NCBI Taxonomy" id="1168544"/>
    <lineage>
        <taxon>Eukaryota</taxon>
        <taxon>Fungi</taxon>
        <taxon>Dikarya</taxon>
        <taxon>Ascomycota</taxon>
        <taxon>Pezizomycotina</taxon>
        <taxon>Dothideomycetes</taxon>
        <taxon>Pleosporomycetidae</taxon>
        <taxon>Pleosporales</taxon>
        <taxon>Pleosporineae</taxon>
        <taxon>Cucurbitariaceae</taxon>
        <taxon>Cucurbitaria</taxon>
    </lineage>
</organism>
<reference evidence="2" key="1">
    <citation type="submission" date="2020-01" db="EMBL/GenBank/DDBJ databases">
        <authorList>
            <consortium name="DOE Joint Genome Institute"/>
            <person name="Haridas S."/>
            <person name="Albert R."/>
            <person name="Binder M."/>
            <person name="Bloem J."/>
            <person name="Labutti K."/>
            <person name="Salamov A."/>
            <person name="Andreopoulos B."/>
            <person name="Baker S.E."/>
            <person name="Barry K."/>
            <person name="Bills G."/>
            <person name="Bluhm B.H."/>
            <person name="Cannon C."/>
            <person name="Castanera R."/>
            <person name="Culley D.E."/>
            <person name="Daum C."/>
            <person name="Ezra D."/>
            <person name="Gonzalez J.B."/>
            <person name="Henrissat B."/>
            <person name="Kuo A."/>
            <person name="Liang C."/>
            <person name="Lipzen A."/>
            <person name="Lutzoni F."/>
            <person name="Magnuson J."/>
            <person name="Mondo S."/>
            <person name="Nolan M."/>
            <person name="Ohm R."/>
            <person name="Pangilinan J."/>
            <person name="Park H.-J."/>
            <person name="Ramirez L."/>
            <person name="Alfaro M."/>
            <person name="Sun H."/>
            <person name="Tritt A."/>
            <person name="Yoshinaga Y."/>
            <person name="Zwiers L.-H."/>
            <person name="Turgeon B.G."/>
            <person name="Goodwin S.B."/>
            <person name="Spatafora J.W."/>
            <person name="Crous P.W."/>
            <person name="Grigoriev I.V."/>
        </authorList>
    </citation>
    <scope>NUCLEOTIDE SEQUENCE</scope>
    <source>
        <strain evidence="2">CBS 394.84</strain>
    </source>
</reference>
<keyword evidence="3" id="KW-1185">Reference proteome</keyword>
<sequence>MQHYNNGHPSLLCTRAGLTCCLCAVELAGDALSKPTSSPNRAVHPKQTPTSFIASEPSRPPFKPTTQLLKGSHSNESRKIQIRMYQASRDFGFGFHGGHRTVLGPGLSRQSYRFLGLPSTQPTANNSTPPRGERRCHPNRSCWVLER</sequence>
<dbReference type="RefSeq" id="XP_040785644.1">
    <property type="nucleotide sequence ID" value="XM_040926731.1"/>
</dbReference>
<gene>
    <name evidence="2" type="ORF">K460DRAFT_139389</name>
</gene>
<name>A0A9P4L5L5_9PLEO</name>
<feature type="region of interest" description="Disordered" evidence="1">
    <location>
        <begin position="118"/>
        <end position="137"/>
    </location>
</feature>
<accession>A0A9P4L5L5</accession>
<feature type="region of interest" description="Disordered" evidence="1">
    <location>
        <begin position="33"/>
        <end position="77"/>
    </location>
</feature>
<feature type="compositionally biased region" description="Polar residues" evidence="1">
    <location>
        <begin position="118"/>
        <end position="129"/>
    </location>
</feature>